<name>A0AA36F7G5_OCTVU</name>
<evidence type="ECO:0000313" key="1">
    <source>
        <dbReference type="EMBL" id="CAI9724958.1"/>
    </source>
</evidence>
<organism evidence="1 2">
    <name type="scientific">Octopus vulgaris</name>
    <name type="common">Common octopus</name>
    <dbReference type="NCBI Taxonomy" id="6645"/>
    <lineage>
        <taxon>Eukaryota</taxon>
        <taxon>Metazoa</taxon>
        <taxon>Spiralia</taxon>
        <taxon>Lophotrochozoa</taxon>
        <taxon>Mollusca</taxon>
        <taxon>Cephalopoda</taxon>
        <taxon>Coleoidea</taxon>
        <taxon>Octopodiformes</taxon>
        <taxon>Octopoda</taxon>
        <taxon>Incirrata</taxon>
        <taxon>Octopodidae</taxon>
        <taxon>Octopus</taxon>
    </lineage>
</organism>
<protein>
    <submittedName>
        <fullName evidence="1">Uncharacterized protein</fullName>
    </submittedName>
</protein>
<reference evidence="1" key="1">
    <citation type="submission" date="2023-08" db="EMBL/GenBank/DDBJ databases">
        <authorList>
            <person name="Alioto T."/>
            <person name="Alioto T."/>
            <person name="Gomez Garrido J."/>
        </authorList>
    </citation>
    <scope>NUCLEOTIDE SEQUENCE</scope>
</reference>
<dbReference type="AlphaFoldDB" id="A0AA36F7G5"/>
<accession>A0AA36F7G5</accession>
<proteinExistence type="predicted"/>
<evidence type="ECO:0000313" key="2">
    <source>
        <dbReference type="Proteomes" id="UP001162480"/>
    </source>
</evidence>
<dbReference type="Proteomes" id="UP001162480">
    <property type="component" value="Chromosome 6"/>
</dbReference>
<dbReference type="EMBL" id="OX597819">
    <property type="protein sequence ID" value="CAI9724958.1"/>
    <property type="molecule type" value="Genomic_DNA"/>
</dbReference>
<sequence length="98" mass="11233">MLQVILRLTFDLNNDSSLLTLGSRGAVTGGRRIDPLSKLEEKIEFYFPSFNVEEYGWVRNPFINIPFNICLKLSEEEELASVFNNCGLQIKFTELTID</sequence>
<gene>
    <name evidence="1" type="ORF">OCTVUL_1B009478</name>
</gene>
<keyword evidence="2" id="KW-1185">Reference proteome</keyword>